<feature type="domain" description="Minor capsid protein P11 C-terminal conserved region" evidence="2">
    <location>
        <begin position="133"/>
        <end position="212"/>
    </location>
</feature>
<dbReference type="OrthoDB" id="11031at10239"/>
<organism evidence="3 4">
    <name type="scientific">Paramecium bursaria Chlorella virus FR483</name>
    <name type="common">PBCV-FR483</name>
    <dbReference type="NCBI Taxonomy" id="399781"/>
    <lineage>
        <taxon>Viruses</taxon>
        <taxon>Varidnaviria</taxon>
        <taxon>Bamfordvirae</taxon>
        <taxon>Nucleocytoviricota</taxon>
        <taxon>Megaviricetes</taxon>
        <taxon>Algavirales</taxon>
        <taxon>Phycodnaviridae</taxon>
        <taxon>Chlorovirus</taxon>
        <taxon>Chlorovirus conductrix</taxon>
        <taxon>Paramecium bursaria Chlorella virus A1</taxon>
    </lineage>
</organism>
<keyword evidence="1" id="KW-0472">Membrane</keyword>
<proteinExistence type="predicted"/>
<keyword evidence="1" id="KW-1133">Transmembrane helix</keyword>
<keyword evidence="1" id="KW-0812">Transmembrane</keyword>
<organismHost>
    <name type="scientific">Paramecium bursaria</name>
    <dbReference type="NCBI Taxonomy" id="74790"/>
</organismHost>
<dbReference type="InterPro" id="IPR055730">
    <property type="entry name" value="P11_C"/>
</dbReference>
<evidence type="ECO:0000313" key="4">
    <source>
        <dbReference type="Proteomes" id="UP000204095"/>
    </source>
</evidence>
<feature type="transmembrane region" description="Helical" evidence="1">
    <location>
        <begin position="6"/>
        <end position="24"/>
    </location>
</feature>
<reference evidence="3 4" key="1">
    <citation type="journal article" date="2007" name="Virology">
        <title>Sequence and annotation of the 314-kb MT325 and the 321-kb FR483 viruses that infect Chlorella Pbi.</title>
        <authorList>
            <person name="Fitzgerald L.A."/>
            <person name="Graves M.V."/>
            <person name="Li X."/>
            <person name="Feldblyum T."/>
            <person name="Hartigan J."/>
            <person name="Van Etten J.L."/>
        </authorList>
    </citation>
    <scope>NUCLEOTIDE SEQUENCE [LARGE SCALE GENOMIC DNA]</scope>
    <source>
        <strain evidence="3 4">FR483</strain>
    </source>
</reference>
<gene>
    <name evidence="3" type="primary">N372L</name>
    <name evidence="3" type="ORF">FR483_N372L</name>
</gene>
<dbReference type="GeneID" id="5364367"/>
<name>A7J776_PBCVF</name>
<evidence type="ECO:0000259" key="2">
    <source>
        <dbReference type="Pfam" id="PF23983"/>
    </source>
</evidence>
<accession>A7J776</accession>
<dbReference type="Pfam" id="PF23983">
    <property type="entry name" value="P11_C"/>
    <property type="match status" value="1"/>
</dbReference>
<protein>
    <submittedName>
        <fullName evidence="3">Uncharacterized protein N372L</fullName>
    </submittedName>
</protein>
<dbReference type="RefSeq" id="YP_001426004.1">
    <property type="nucleotide sequence ID" value="NC_008603.1"/>
</dbReference>
<evidence type="ECO:0000313" key="3">
    <source>
        <dbReference type="EMBL" id="ABT15657.1"/>
    </source>
</evidence>
<dbReference type="Proteomes" id="UP000204095">
    <property type="component" value="Segment"/>
</dbReference>
<evidence type="ECO:0000256" key="1">
    <source>
        <dbReference type="SAM" id="Phobius"/>
    </source>
</evidence>
<dbReference type="KEGG" id="vg:5364367"/>
<sequence length="214" mass="23955">MDSHNMIIKVLAALAIVFVLYKVWENFSGKKIVIPNPYKKAEFYMNSAEGAEYDMENDDEIYYPESDEEDDDIVNLEGDDMFDGEDDDVYVEEGDDMADAETYDTVNLEGSDIADAETSVPKVMQPMMPMLTPSSQLLPKPSPEAADFDMWAPKNLQAQNFLTATQWIGVNTQGSSLKNANYDLRADPIIPKADIGPWQQSSIDPNIYAKPLFG</sequence>
<dbReference type="EMBL" id="DQ890022">
    <property type="protein sequence ID" value="ABT15657.1"/>
    <property type="molecule type" value="Genomic_DNA"/>
</dbReference>